<dbReference type="Proteomes" id="UP000215316">
    <property type="component" value="Unassembled WGS sequence"/>
</dbReference>
<dbReference type="PANTHER" id="PTHR24220:SF86">
    <property type="entry name" value="ABC TRANSPORTER ABCH.1"/>
    <property type="match status" value="1"/>
</dbReference>
<dbReference type="SUPFAM" id="SSF52540">
    <property type="entry name" value="P-loop containing nucleoside triphosphate hydrolases"/>
    <property type="match status" value="1"/>
</dbReference>
<dbReference type="Gene3D" id="3.40.50.300">
    <property type="entry name" value="P-loop containing nucleotide triphosphate hydrolases"/>
    <property type="match status" value="1"/>
</dbReference>
<dbReference type="AlphaFoldDB" id="A0A225CHA8"/>
<evidence type="ECO:0000313" key="4">
    <source>
        <dbReference type="EMBL" id="OQJ63115.1"/>
    </source>
</evidence>
<dbReference type="GO" id="GO:0016887">
    <property type="term" value="F:ATP hydrolysis activity"/>
    <property type="evidence" value="ECO:0007669"/>
    <property type="project" value="InterPro"/>
</dbReference>
<keyword evidence="1" id="KW-0547">Nucleotide-binding</keyword>
<evidence type="ECO:0000256" key="1">
    <source>
        <dbReference type="ARBA" id="ARBA00022741"/>
    </source>
</evidence>
<evidence type="ECO:0000313" key="5">
    <source>
        <dbReference type="Proteomes" id="UP000215316"/>
    </source>
</evidence>
<protein>
    <recommendedName>
        <fullName evidence="3">ABC transporter domain-containing protein</fullName>
    </recommendedName>
</protein>
<dbReference type="PANTHER" id="PTHR24220">
    <property type="entry name" value="IMPORT ATP-BINDING PROTEIN"/>
    <property type="match status" value="1"/>
</dbReference>
<dbReference type="SMART" id="SM00382">
    <property type="entry name" value="AAA"/>
    <property type="match status" value="1"/>
</dbReference>
<proteinExistence type="predicted"/>
<reference evidence="4" key="1">
    <citation type="submission" date="2017-08" db="EMBL/GenBank/DDBJ databases">
        <title>Genomes of multiple Clavibacter strains from different subspecies.</title>
        <authorList>
            <person name="Yuan X.-K."/>
            <person name="Li X.-S."/>
            <person name="Nie J."/>
            <person name="De Boer S.H."/>
        </authorList>
    </citation>
    <scope>NUCLEOTIDE SEQUENCE [LARGE SCALE GENOMIC DNA]</scope>
    <source>
        <strain evidence="4">ATCC 33566</strain>
    </source>
</reference>
<dbReference type="RefSeq" id="WP_094128407.1">
    <property type="nucleotide sequence ID" value="NZ_CP040788.1"/>
</dbReference>
<keyword evidence="2" id="KW-0067">ATP-binding</keyword>
<dbReference type="InterPro" id="IPR015854">
    <property type="entry name" value="ABC_transpr_LolD-like"/>
</dbReference>
<dbReference type="PROSITE" id="PS00211">
    <property type="entry name" value="ABC_TRANSPORTER_1"/>
    <property type="match status" value="1"/>
</dbReference>
<gene>
    <name evidence="4" type="ORF">B5P24_08985</name>
</gene>
<feature type="domain" description="ABC transporter" evidence="3">
    <location>
        <begin position="19"/>
        <end position="237"/>
    </location>
</feature>
<dbReference type="EMBL" id="MZMQ01000001">
    <property type="protein sequence ID" value="OQJ63115.1"/>
    <property type="molecule type" value="Genomic_DNA"/>
</dbReference>
<dbReference type="PROSITE" id="PS50893">
    <property type="entry name" value="ABC_TRANSPORTER_2"/>
    <property type="match status" value="1"/>
</dbReference>
<evidence type="ECO:0000259" key="3">
    <source>
        <dbReference type="PROSITE" id="PS50893"/>
    </source>
</evidence>
<keyword evidence="5" id="KW-1185">Reference proteome</keyword>
<organism evidence="4 5">
    <name type="scientific">Clavibacter tessellarius</name>
    <dbReference type="NCBI Taxonomy" id="31965"/>
    <lineage>
        <taxon>Bacteria</taxon>
        <taxon>Bacillati</taxon>
        <taxon>Actinomycetota</taxon>
        <taxon>Actinomycetes</taxon>
        <taxon>Micrococcales</taxon>
        <taxon>Microbacteriaceae</taxon>
        <taxon>Clavibacter</taxon>
    </lineage>
</organism>
<dbReference type="GO" id="GO:0022857">
    <property type="term" value="F:transmembrane transporter activity"/>
    <property type="evidence" value="ECO:0007669"/>
    <property type="project" value="TreeGrafter"/>
</dbReference>
<dbReference type="InterPro" id="IPR003593">
    <property type="entry name" value="AAA+_ATPase"/>
</dbReference>
<dbReference type="InterPro" id="IPR027417">
    <property type="entry name" value="P-loop_NTPase"/>
</dbReference>
<dbReference type="OrthoDB" id="9802264at2"/>
<name>A0A225CHA8_9MICO</name>
<dbReference type="GO" id="GO:0005524">
    <property type="term" value="F:ATP binding"/>
    <property type="evidence" value="ECO:0007669"/>
    <property type="project" value="UniProtKB-KW"/>
</dbReference>
<comment type="caution">
    <text evidence="4">The sequence shown here is derived from an EMBL/GenBank/DDBJ whole genome shotgun (WGS) entry which is preliminary data.</text>
</comment>
<sequence length="237" mass="25436">MHETGSTHVTSAAPGTAVCELTDVTRSFRGREVVRGLSLRVEAGEMVALTGRSGCGKSTVLNMIGLLDRPTSGDLRLFDRSAPRPGSRGARRLLAERIGYLFQSFALLDEETAEGNLRVAQAWTGGTRRSRAEMREEALASVGLADHARDRVYELSGGEQQRLALARLALRPRALVLADEPTGSLDPANRARVLDLLDGMRRRGTAVVIVTHDPEVAAACSRVVSLERGHRATTGGA</sequence>
<accession>A0A225CHA8</accession>
<dbReference type="InterPro" id="IPR003439">
    <property type="entry name" value="ABC_transporter-like_ATP-bd"/>
</dbReference>
<dbReference type="InterPro" id="IPR017871">
    <property type="entry name" value="ABC_transporter-like_CS"/>
</dbReference>
<dbReference type="GO" id="GO:0005886">
    <property type="term" value="C:plasma membrane"/>
    <property type="evidence" value="ECO:0007669"/>
    <property type="project" value="TreeGrafter"/>
</dbReference>
<dbReference type="Pfam" id="PF00005">
    <property type="entry name" value="ABC_tran"/>
    <property type="match status" value="1"/>
</dbReference>
<evidence type="ECO:0000256" key="2">
    <source>
        <dbReference type="ARBA" id="ARBA00022840"/>
    </source>
</evidence>